<dbReference type="InterPro" id="IPR011598">
    <property type="entry name" value="bHLH_dom"/>
</dbReference>
<dbReference type="SUPFAM" id="SSF47459">
    <property type="entry name" value="HLH, helix-loop-helix DNA-binding domain"/>
    <property type="match status" value="1"/>
</dbReference>
<dbReference type="PANTHER" id="PTHR11793">
    <property type="entry name" value="BASIC HELIX-LOOP-HELIX TRANSCRIPTION FACTOR"/>
    <property type="match status" value="1"/>
</dbReference>
<dbReference type="GO" id="GO:0000981">
    <property type="term" value="F:DNA-binding transcription factor activity, RNA polymerase II-specific"/>
    <property type="evidence" value="ECO:0007669"/>
    <property type="project" value="TreeGrafter"/>
</dbReference>
<proteinExistence type="predicted"/>
<dbReference type="PANTHER" id="PTHR11793:SF13">
    <property type="entry name" value="PROTEIN DAUGHTERLESS"/>
    <property type="match status" value="1"/>
</dbReference>
<dbReference type="Pfam" id="PF00010">
    <property type="entry name" value="HLH"/>
    <property type="match status" value="1"/>
</dbReference>
<dbReference type="GO" id="GO:0005667">
    <property type="term" value="C:transcription regulator complex"/>
    <property type="evidence" value="ECO:0007669"/>
    <property type="project" value="TreeGrafter"/>
</dbReference>
<keyword evidence="4" id="KW-0804">Transcription</keyword>
<dbReference type="InterPro" id="IPR051098">
    <property type="entry name" value="NeuroDiff_E-box_TFs"/>
</dbReference>
<dbReference type="AlphaFoldDB" id="A0A5N5TBE0"/>
<evidence type="ECO:0000313" key="8">
    <source>
        <dbReference type="EMBL" id="KAB7503499.1"/>
    </source>
</evidence>
<dbReference type="GO" id="GO:0000978">
    <property type="term" value="F:RNA polymerase II cis-regulatory region sequence-specific DNA binding"/>
    <property type="evidence" value="ECO:0007669"/>
    <property type="project" value="TreeGrafter"/>
</dbReference>
<dbReference type="SMART" id="SM00353">
    <property type="entry name" value="HLH"/>
    <property type="match status" value="1"/>
</dbReference>
<reference evidence="8 9" key="1">
    <citation type="journal article" date="2019" name="PLoS Biol.">
        <title>Sex chromosomes control vertical transmission of feminizing Wolbachia symbionts in an isopod.</title>
        <authorList>
            <person name="Becking T."/>
            <person name="Chebbi M.A."/>
            <person name="Giraud I."/>
            <person name="Moumen B."/>
            <person name="Laverre T."/>
            <person name="Caubet Y."/>
            <person name="Peccoud J."/>
            <person name="Gilbert C."/>
            <person name="Cordaux R."/>
        </authorList>
    </citation>
    <scope>NUCLEOTIDE SEQUENCE [LARGE SCALE GENOMIC DNA]</scope>
    <source>
        <strain evidence="8">ANa2</strain>
        <tissue evidence="8">Whole body excluding digestive tract and cuticle</tissue>
    </source>
</reference>
<gene>
    <name evidence="8" type="primary">da</name>
    <name evidence="8" type="ORF">Anas_06731</name>
</gene>
<evidence type="ECO:0000256" key="2">
    <source>
        <dbReference type="ARBA" id="ARBA00023015"/>
    </source>
</evidence>
<feature type="compositionally biased region" description="Pro residues" evidence="6">
    <location>
        <begin position="102"/>
        <end position="114"/>
    </location>
</feature>
<feature type="domain" description="BHLH" evidence="7">
    <location>
        <begin position="20"/>
        <end position="73"/>
    </location>
</feature>
<dbReference type="CDD" id="cd18945">
    <property type="entry name" value="bHLH_E-protein_TCF4_E2-2"/>
    <property type="match status" value="1"/>
</dbReference>
<dbReference type="GO" id="GO:0000785">
    <property type="term" value="C:chromatin"/>
    <property type="evidence" value="ECO:0007669"/>
    <property type="project" value="TreeGrafter"/>
</dbReference>
<protein>
    <submittedName>
        <fullName evidence="8">Protein daughterless</fullName>
    </submittedName>
</protein>
<evidence type="ECO:0000256" key="1">
    <source>
        <dbReference type="ARBA" id="ARBA00004123"/>
    </source>
</evidence>
<dbReference type="Proteomes" id="UP000326759">
    <property type="component" value="Unassembled WGS sequence"/>
</dbReference>
<evidence type="ECO:0000256" key="4">
    <source>
        <dbReference type="ARBA" id="ARBA00023163"/>
    </source>
</evidence>
<dbReference type="GO" id="GO:0046983">
    <property type="term" value="F:protein dimerization activity"/>
    <property type="evidence" value="ECO:0007669"/>
    <property type="project" value="InterPro"/>
</dbReference>
<dbReference type="GO" id="GO:0005634">
    <property type="term" value="C:nucleus"/>
    <property type="evidence" value="ECO:0007669"/>
    <property type="project" value="UniProtKB-SubCell"/>
</dbReference>
<accession>A0A5N5TBE0</accession>
<feature type="region of interest" description="Disordered" evidence="6">
    <location>
        <begin position="91"/>
        <end position="114"/>
    </location>
</feature>
<evidence type="ECO:0000259" key="7">
    <source>
        <dbReference type="PROSITE" id="PS50888"/>
    </source>
</evidence>
<feature type="compositionally biased region" description="Acidic residues" evidence="6">
    <location>
        <begin position="1"/>
        <end position="10"/>
    </location>
</feature>
<evidence type="ECO:0000256" key="6">
    <source>
        <dbReference type="SAM" id="MobiDB-lite"/>
    </source>
</evidence>
<evidence type="ECO:0000256" key="3">
    <source>
        <dbReference type="ARBA" id="ARBA00023125"/>
    </source>
</evidence>
<dbReference type="FunFam" id="4.10.280.10:FF:000001">
    <property type="entry name" value="Putative transcription factor 12"/>
    <property type="match status" value="1"/>
</dbReference>
<organism evidence="8 9">
    <name type="scientific">Armadillidium nasatum</name>
    <dbReference type="NCBI Taxonomy" id="96803"/>
    <lineage>
        <taxon>Eukaryota</taxon>
        <taxon>Metazoa</taxon>
        <taxon>Ecdysozoa</taxon>
        <taxon>Arthropoda</taxon>
        <taxon>Crustacea</taxon>
        <taxon>Multicrustacea</taxon>
        <taxon>Malacostraca</taxon>
        <taxon>Eumalacostraca</taxon>
        <taxon>Peracarida</taxon>
        <taxon>Isopoda</taxon>
        <taxon>Oniscidea</taxon>
        <taxon>Crinocheta</taxon>
        <taxon>Armadillidiidae</taxon>
        <taxon>Armadillidium</taxon>
    </lineage>
</organism>
<dbReference type="PROSITE" id="PS50888">
    <property type="entry name" value="BHLH"/>
    <property type="match status" value="1"/>
</dbReference>
<dbReference type="EMBL" id="SEYY01005069">
    <property type="protein sequence ID" value="KAB7503499.1"/>
    <property type="molecule type" value="Genomic_DNA"/>
</dbReference>
<dbReference type="OrthoDB" id="10034090at2759"/>
<sequence length="201" mass="23546">SYSDDDESVDPETKAVREKERRMANNARERVRVRDINEAFKELGRMCTIHCKNDKAQTKLNILHMAVEVITNLEHQVRERNLNPKAACLKRREEEKSDGSKLPPPHLPHPSSVGPPYPNIPLVSICQRFRIRFSTSLRSSLVKRWMSPTLLSTYDMYYDKDLEYDLLFCETLNTRTTTKEILTKWTTFFEEHGIIDCLKFL</sequence>
<keyword evidence="3" id="KW-0238">DNA-binding</keyword>
<comment type="subcellular location">
    <subcellularLocation>
        <location evidence="1">Nucleus</location>
    </subcellularLocation>
</comment>
<name>A0A5N5TBE0_9CRUS</name>
<feature type="compositionally biased region" description="Basic and acidic residues" evidence="6">
    <location>
        <begin position="11"/>
        <end position="23"/>
    </location>
</feature>
<dbReference type="InterPro" id="IPR036638">
    <property type="entry name" value="HLH_DNA-bd_sf"/>
</dbReference>
<evidence type="ECO:0000256" key="5">
    <source>
        <dbReference type="ARBA" id="ARBA00023242"/>
    </source>
</evidence>
<comment type="caution">
    <text evidence="8">The sequence shown here is derived from an EMBL/GenBank/DDBJ whole genome shotgun (WGS) entry which is preliminary data.</text>
</comment>
<feature type="region of interest" description="Disordered" evidence="6">
    <location>
        <begin position="1"/>
        <end position="23"/>
    </location>
</feature>
<keyword evidence="9" id="KW-1185">Reference proteome</keyword>
<keyword evidence="5" id="KW-0539">Nucleus</keyword>
<feature type="non-terminal residue" evidence="8">
    <location>
        <position position="1"/>
    </location>
</feature>
<keyword evidence="2" id="KW-0805">Transcription regulation</keyword>
<evidence type="ECO:0000313" key="9">
    <source>
        <dbReference type="Proteomes" id="UP000326759"/>
    </source>
</evidence>
<dbReference type="Gene3D" id="4.10.280.10">
    <property type="entry name" value="Helix-loop-helix DNA-binding domain"/>
    <property type="match status" value="1"/>
</dbReference>